<keyword evidence="4" id="KW-0158">Chromosome</keyword>
<keyword evidence="16" id="KW-1185">Reference proteome</keyword>
<proteinExistence type="inferred from homology"/>
<keyword evidence="10" id="KW-0234">DNA repair</keyword>
<keyword evidence="7" id="KW-0067">ATP-binding</keyword>
<evidence type="ECO:0000256" key="5">
    <source>
        <dbReference type="ARBA" id="ARBA00022741"/>
    </source>
</evidence>
<feature type="compositionally biased region" description="Acidic residues" evidence="13">
    <location>
        <begin position="50"/>
        <end position="84"/>
    </location>
</feature>
<dbReference type="Gene3D" id="1.10.287.1490">
    <property type="match status" value="1"/>
</dbReference>
<keyword evidence="11" id="KW-0539">Nucleus</keyword>
<evidence type="ECO:0000256" key="9">
    <source>
        <dbReference type="ARBA" id="ARBA00023172"/>
    </source>
</evidence>
<sequence>MPDVTRKRRLIQDEEEDEIDEQEAQSSRSSRAKGKDVKGKSVKRKKQQEETDDMEMLPEDEDEEDFVEREEPEGEGWQEGTPGDDMEWQELQELEIEKSKKKSGHIGTVAEMGVIEMIEMFDFMCHKHLKVPFGPKINFIIGHNGSGKSAILTAIMVCLGGKANATNRAQSLKALIREGATQTDVKLQLRNRGPDAYKPEVYGESIIIERRISRDGGSSYKIKSSKGKTISTKREELTAMCDHMNIQVDNPMNVLSQDTARQFIQSSTPEDKYKFFMKGAQLTQLSQDYELVRECIDTMQTTLKTKREILPELYQLAKSAQARYKDMQAAASLGLKAEALKHQVAWALIEDQEKSVREAEEDLGDLLKKIPAIEKKKAKEVETIEELDKKVQKLEEMLQSQTDSNAPALAKRKELDLVVREKRNRVKELQEEEKTVNDEIKDLREKVKMFDQRIAKEVQKLKANSQDKRAETEDRIRRLEQEIDNGKRRLAEVRERQSAVEHELEDRSNKQEKVAAAIKQTRNEMADAKDRIRQIQDRKENALKAFGPTIPDVLRDIEDVTARNGWRREPPLGPLGRHVKLRQQNWAAVIESALGLNLNAFAVQDDADMKTLRGILQRRRCNSPVFTTKKVMFNFREPDNKYLTINRVLEFDNEWARRLLIDKSGIEQTILVEQRQAADRITSSGRDGGLPENVGRCLTLDLIQVGDRSGGAASIMMQRYRGPPRLSSNVDQELGALEGTVARCEDSLRFRFNENQGLVTEVEKLHTKSTELKREIFGLERDIKKHPGSIDRLRETLQEDRPTNLDAYEESKQQTLEKIETMVKQYEPIAVQKQNVLDEMEPIRQEILAITESLKAQESNVLKIKDELESYNADKNRFVGKIQYWDKKLGDERKKIHEVELDLNEKTKCLEDDIAQASSYCERVKVTASTAQLEREIKQIEARLREREKERGSSIDEVSSDLHRKQEEYKSAKVAIHQLDQLVVYLKKTLNDRMLRWTLFRSSMATRSQTNFSLQLAHRGYSGELAFEHKDKKLNIRVETEDQNSGKAEIARDKDPKSLSGGERSFSTICMLLSLWESMSSTLRCLDEFDVFMDAVNRRISMQMLIDTARGSDGVQYILITPQDASSVSPGPD</sequence>
<evidence type="ECO:0000313" key="16">
    <source>
        <dbReference type="Proteomes" id="UP000696485"/>
    </source>
</evidence>
<dbReference type="GO" id="GO:0030915">
    <property type="term" value="C:Smc5-Smc6 complex"/>
    <property type="evidence" value="ECO:0007669"/>
    <property type="project" value="TreeGrafter"/>
</dbReference>
<dbReference type="PANTHER" id="PTHR19306:SF6">
    <property type="entry name" value="STRUCTURAL MAINTENANCE OF CHROMOSOMES PROTEIN 6"/>
    <property type="match status" value="1"/>
</dbReference>
<dbReference type="Proteomes" id="UP000696485">
    <property type="component" value="Unassembled WGS sequence"/>
</dbReference>
<dbReference type="AlphaFoldDB" id="A0A9P5SJE2"/>
<protein>
    <submittedName>
        <fullName evidence="15">Structural maintenance of chromosomes protein 6</fullName>
    </submittedName>
</protein>
<dbReference type="Pfam" id="PF02463">
    <property type="entry name" value="SMC_N"/>
    <property type="match status" value="1"/>
</dbReference>
<feature type="compositionally biased region" description="Acidic residues" evidence="13">
    <location>
        <begin position="13"/>
        <end position="23"/>
    </location>
</feature>
<dbReference type="EMBL" id="JAAAUY010000380">
    <property type="protein sequence ID" value="KAF9330658.1"/>
    <property type="molecule type" value="Genomic_DNA"/>
</dbReference>
<evidence type="ECO:0000256" key="12">
    <source>
        <dbReference type="SAM" id="Coils"/>
    </source>
</evidence>
<dbReference type="GO" id="GO:0005524">
    <property type="term" value="F:ATP binding"/>
    <property type="evidence" value="ECO:0007669"/>
    <property type="project" value="UniProtKB-KW"/>
</dbReference>
<evidence type="ECO:0000256" key="3">
    <source>
        <dbReference type="ARBA" id="ARBA00006793"/>
    </source>
</evidence>
<evidence type="ECO:0000256" key="6">
    <source>
        <dbReference type="ARBA" id="ARBA00022763"/>
    </source>
</evidence>
<dbReference type="GO" id="GO:0003697">
    <property type="term" value="F:single-stranded DNA binding"/>
    <property type="evidence" value="ECO:0007669"/>
    <property type="project" value="TreeGrafter"/>
</dbReference>
<keyword evidence="6" id="KW-0227">DNA damage</keyword>
<dbReference type="GO" id="GO:0000724">
    <property type="term" value="P:double-strand break repair via homologous recombination"/>
    <property type="evidence" value="ECO:0007669"/>
    <property type="project" value="TreeGrafter"/>
</dbReference>
<comment type="similarity">
    <text evidence="3">Belongs to the SMC family. SMC6 subfamily.</text>
</comment>
<evidence type="ECO:0000256" key="4">
    <source>
        <dbReference type="ARBA" id="ARBA00022454"/>
    </source>
</evidence>
<evidence type="ECO:0000256" key="11">
    <source>
        <dbReference type="ARBA" id="ARBA00023242"/>
    </source>
</evidence>
<accession>A0A9P5SJE2</accession>
<feature type="region of interest" description="Disordered" evidence="13">
    <location>
        <begin position="1"/>
        <end position="84"/>
    </location>
</feature>
<feature type="coiled-coil region" evidence="12">
    <location>
        <begin position="923"/>
        <end position="950"/>
    </location>
</feature>
<organism evidence="15 16">
    <name type="scientific">Podila minutissima</name>
    <dbReference type="NCBI Taxonomy" id="64525"/>
    <lineage>
        <taxon>Eukaryota</taxon>
        <taxon>Fungi</taxon>
        <taxon>Fungi incertae sedis</taxon>
        <taxon>Mucoromycota</taxon>
        <taxon>Mortierellomycotina</taxon>
        <taxon>Mortierellomycetes</taxon>
        <taxon>Mortierellales</taxon>
        <taxon>Mortierellaceae</taxon>
        <taxon>Podila</taxon>
    </lineage>
</organism>
<evidence type="ECO:0000259" key="14">
    <source>
        <dbReference type="Pfam" id="PF02463"/>
    </source>
</evidence>
<evidence type="ECO:0000313" key="15">
    <source>
        <dbReference type="EMBL" id="KAF9330658.1"/>
    </source>
</evidence>
<dbReference type="GO" id="GO:0003684">
    <property type="term" value="F:damaged DNA binding"/>
    <property type="evidence" value="ECO:0007669"/>
    <property type="project" value="TreeGrafter"/>
</dbReference>
<keyword evidence="9" id="KW-0233">DNA recombination</keyword>
<evidence type="ECO:0000256" key="1">
    <source>
        <dbReference type="ARBA" id="ARBA00004123"/>
    </source>
</evidence>
<keyword evidence="8 12" id="KW-0175">Coiled coil</keyword>
<dbReference type="PANTHER" id="PTHR19306">
    <property type="entry name" value="STRUCTURAL MAINTENANCE OF CHROMOSOMES 5,6 SMC5, SMC6"/>
    <property type="match status" value="1"/>
</dbReference>
<evidence type="ECO:0000256" key="10">
    <source>
        <dbReference type="ARBA" id="ARBA00023204"/>
    </source>
</evidence>
<dbReference type="SUPFAM" id="SSF52540">
    <property type="entry name" value="P-loop containing nucleoside triphosphate hydrolases"/>
    <property type="match status" value="1"/>
</dbReference>
<feature type="non-terminal residue" evidence="15">
    <location>
        <position position="1133"/>
    </location>
</feature>
<comment type="caution">
    <text evidence="15">The sequence shown here is derived from an EMBL/GenBank/DDBJ whole genome shotgun (WGS) entry which is preliminary data.</text>
</comment>
<evidence type="ECO:0000256" key="13">
    <source>
        <dbReference type="SAM" id="MobiDB-lite"/>
    </source>
</evidence>
<keyword evidence="5" id="KW-0547">Nucleotide-binding</keyword>
<dbReference type="GO" id="GO:0005634">
    <property type="term" value="C:nucleus"/>
    <property type="evidence" value="ECO:0007669"/>
    <property type="project" value="UniProtKB-SubCell"/>
</dbReference>
<name>A0A9P5SJE2_9FUNG</name>
<reference evidence="15" key="1">
    <citation type="journal article" date="2020" name="Fungal Divers.">
        <title>Resolving the Mortierellaceae phylogeny through synthesis of multi-gene phylogenetics and phylogenomics.</title>
        <authorList>
            <person name="Vandepol N."/>
            <person name="Liber J."/>
            <person name="Desiro A."/>
            <person name="Na H."/>
            <person name="Kennedy M."/>
            <person name="Barry K."/>
            <person name="Grigoriev I.V."/>
            <person name="Miller A.N."/>
            <person name="O'Donnell K."/>
            <person name="Stajich J.E."/>
            <person name="Bonito G."/>
        </authorList>
    </citation>
    <scope>NUCLEOTIDE SEQUENCE</scope>
    <source>
        <strain evidence="15">NVP1</strain>
    </source>
</reference>
<evidence type="ECO:0000256" key="8">
    <source>
        <dbReference type="ARBA" id="ARBA00023054"/>
    </source>
</evidence>
<dbReference type="GO" id="GO:0035861">
    <property type="term" value="C:site of double-strand break"/>
    <property type="evidence" value="ECO:0007669"/>
    <property type="project" value="TreeGrafter"/>
</dbReference>
<comment type="subcellular location">
    <subcellularLocation>
        <location evidence="2">Chromosome</location>
    </subcellularLocation>
    <subcellularLocation>
        <location evidence="1">Nucleus</location>
    </subcellularLocation>
</comment>
<gene>
    <name evidence="15" type="primary">SMC6</name>
    <name evidence="15" type="ORF">BG006_006410</name>
</gene>
<evidence type="ECO:0000256" key="7">
    <source>
        <dbReference type="ARBA" id="ARBA00022840"/>
    </source>
</evidence>
<dbReference type="InterPro" id="IPR003395">
    <property type="entry name" value="RecF/RecN/SMC_N"/>
</dbReference>
<feature type="domain" description="RecF/RecN/SMC N-terminal" evidence="14">
    <location>
        <begin position="115"/>
        <end position="1122"/>
    </location>
</feature>
<feature type="coiled-coil region" evidence="12">
    <location>
        <begin position="349"/>
        <end position="545"/>
    </location>
</feature>
<feature type="region of interest" description="Disordered" evidence="13">
    <location>
        <begin position="1040"/>
        <end position="1062"/>
    </location>
</feature>
<dbReference type="Gene3D" id="3.40.50.300">
    <property type="entry name" value="P-loop containing nucleotide triphosphate hydrolases"/>
    <property type="match status" value="2"/>
</dbReference>
<dbReference type="InterPro" id="IPR027417">
    <property type="entry name" value="P-loop_NTPase"/>
</dbReference>
<evidence type="ECO:0000256" key="2">
    <source>
        <dbReference type="ARBA" id="ARBA00004286"/>
    </source>
</evidence>